<evidence type="ECO:0000256" key="5">
    <source>
        <dbReference type="ARBA" id="ARBA00022741"/>
    </source>
</evidence>
<feature type="domain" description="ABC transmembrane type-1" evidence="11">
    <location>
        <begin position="15"/>
        <end position="296"/>
    </location>
</feature>
<comment type="caution">
    <text evidence="12">The sequence shown here is derived from an EMBL/GenBank/DDBJ whole genome shotgun (WGS) entry which is preliminary data.</text>
</comment>
<evidence type="ECO:0000256" key="1">
    <source>
        <dbReference type="ARBA" id="ARBA00004651"/>
    </source>
</evidence>
<dbReference type="PROSITE" id="PS50929">
    <property type="entry name" value="ABC_TM1F"/>
    <property type="match status" value="1"/>
</dbReference>
<evidence type="ECO:0000313" key="12">
    <source>
        <dbReference type="EMBL" id="EKB54363.1"/>
    </source>
</evidence>
<reference evidence="12 13" key="1">
    <citation type="submission" date="2012-07" db="EMBL/GenBank/DDBJ databases">
        <title>The Genome Sequence of Facklamia ignava CCUG 37419.</title>
        <authorList>
            <consortium name="The Broad Institute Genome Sequencing Platform"/>
            <person name="Earl A."/>
            <person name="Ward D."/>
            <person name="Feldgarden M."/>
            <person name="Gevers D."/>
            <person name="Huys G."/>
            <person name="Walker B."/>
            <person name="Young S.K."/>
            <person name="Zeng Q."/>
            <person name="Gargeya S."/>
            <person name="Fitzgerald M."/>
            <person name="Haas B."/>
            <person name="Abouelleil A."/>
            <person name="Alvarado L."/>
            <person name="Arachchi H.M."/>
            <person name="Berlin A.M."/>
            <person name="Chapman S.B."/>
            <person name="Goldberg J."/>
            <person name="Griggs A."/>
            <person name="Gujja S."/>
            <person name="Hansen M."/>
            <person name="Howarth C."/>
            <person name="Imamovic A."/>
            <person name="Larimer J."/>
            <person name="McCowen C."/>
            <person name="Montmayeur A."/>
            <person name="Murphy C."/>
            <person name="Neiman D."/>
            <person name="Pearson M."/>
            <person name="Priest M."/>
            <person name="Roberts A."/>
            <person name="Saif S."/>
            <person name="Shea T."/>
            <person name="Sisk P."/>
            <person name="Sykes S."/>
            <person name="Wortman J."/>
            <person name="Nusbaum C."/>
            <person name="Birren B."/>
        </authorList>
    </citation>
    <scope>NUCLEOTIDE SEQUENCE [LARGE SCALE GENOMIC DNA]</scope>
    <source>
        <strain evidence="12 13">CCUG 37419</strain>
    </source>
</reference>
<dbReference type="Pfam" id="PF00005">
    <property type="entry name" value="ABC_tran"/>
    <property type="match status" value="1"/>
</dbReference>
<dbReference type="eggNOG" id="COG1132">
    <property type="taxonomic scope" value="Bacteria"/>
</dbReference>
<keyword evidence="5" id="KW-0547">Nucleotide-binding</keyword>
<proteinExistence type="predicted"/>
<dbReference type="GO" id="GO:0015421">
    <property type="term" value="F:ABC-type oligopeptide transporter activity"/>
    <property type="evidence" value="ECO:0007669"/>
    <property type="project" value="TreeGrafter"/>
</dbReference>
<evidence type="ECO:0000256" key="3">
    <source>
        <dbReference type="ARBA" id="ARBA00022475"/>
    </source>
</evidence>
<evidence type="ECO:0000256" key="8">
    <source>
        <dbReference type="ARBA" id="ARBA00023136"/>
    </source>
</evidence>
<keyword evidence="7 9" id="KW-1133">Transmembrane helix</keyword>
<dbReference type="GO" id="GO:0005886">
    <property type="term" value="C:plasma membrane"/>
    <property type="evidence" value="ECO:0007669"/>
    <property type="project" value="UniProtKB-SubCell"/>
</dbReference>
<gene>
    <name evidence="12" type="ORF">HMPREF9707_01190</name>
</gene>
<dbReference type="SUPFAM" id="SSF52540">
    <property type="entry name" value="P-loop containing nucleoside triphosphate hydrolases"/>
    <property type="match status" value="1"/>
</dbReference>
<dbReference type="InterPro" id="IPR027417">
    <property type="entry name" value="P-loop_NTPase"/>
</dbReference>
<dbReference type="Gene3D" id="3.40.50.300">
    <property type="entry name" value="P-loop containing nucleotide triphosphate hydrolases"/>
    <property type="match status" value="1"/>
</dbReference>
<keyword evidence="8 9" id="KW-0472">Membrane</keyword>
<feature type="transmembrane region" description="Helical" evidence="9">
    <location>
        <begin position="53"/>
        <end position="76"/>
    </location>
</feature>
<evidence type="ECO:0008006" key="14">
    <source>
        <dbReference type="Google" id="ProtNLM"/>
    </source>
</evidence>
<dbReference type="Proteomes" id="UP000005147">
    <property type="component" value="Unassembled WGS sequence"/>
</dbReference>
<dbReference type="Pfam" id="PF00664">
    <property type="entry name" value="ABC_membrane"/>
    <property type="match status" value="1"/>
</dbReference>
<dbReference type="InterPro" id="IPR003439">
    <property type="entry name" value="ABC_transporter-like_ATP-bd"/>
</dbReference>
<dbReference type="PATRIC" id="fig|883112.3.peg.1182"/>
<accession>K1LW84</accession>
<keyword evidence="3" id="KW-1003">Cell membrane</keyword>
<evidence type="ECO:0000256" key="2">
    <source>
        <dbReference type="ARBA" id="ARBA00022448"/>
    </source>
</evidence>
<dbReference type="FunFam" id="3.40.50.300:FF:000854">
    <property type="entry name" value="Multidrug ABC transporter ATP-binding protein"/>
    <property type="match status" value="1"/>
</dbReference>
<evidence type="ECO:0000313" key="13">
    <source>
        <dbReference type="Proteomes" id="UP000005147"/>
    </source>
</evidence>
<dbReference type="RefSeq" id="WP_006701833.1">
    <property type="nucleotide sequence ID" value="NZ_JH932301.1"/>
</dbReference>
<feature type="transmembrane region" description="Helical" evidence="9">
    <location>
        <begin position="233"/>
        <end position="253"/>
    </location>
</feature>
<comment type="subcellular location">
    <subcellularLocation>
        <location evidence="1">Cell membrane</location>
        <topology evidence="1">Multi-pass membrane protein</topology>
    </subcellularLocation>
</comment>
<evidence type="ECO:0000256" key="7">
    <source>
        <dbReference type="ARBA" id="ARBA00022989"/>
    </source>
</evidence>
<dbReference type="STRING" id="883112.HMPREF9707_01190"/>
<dbReference type="InterPro" id="IPR017871">
    <property type="entry name" value="ABC_transporter-like_CS"/>
</dbReference>
<dbReference type="PANTHER" id="PTHR43394:SF1">
    <property type="entry name" value="ATP-BINDING CASSETTE SUB-FAMILY B MEMBER 10, MITOCHONDRIAL"/>
    <property type="match status" value="1"/>
</dbReference>
<dbReference type="SUPFAM" id="SSF90123">
    <property type="entry name" value="ABC transporter transmembrane region"/>
    <property type="match status" value="1"/>
</dbReference>
<dbReference type="InterPro" id="IPR003593">
    <property type="entry name" value="AAA+_ATPase"/>
</dbReference>
<keyword evidence="2" id="KW-0813">Transport</keyword>
<evidence type="ECO:0000256" key="9">
    <source>
        <dbReference type="SAM" id="Phobius"/>
    </source>
</evidence>
<evidence type="ECO:0000256" key="6">
    <source>
        <dbReference type="ARBA" id="ARBA00022840"/>
    </source>
</evidence>
<dbReference type="InterPro" id="IPR039421">
    <property type="entry name" value="Type_1_exporter"/>
</dbReference>
<feature type="transmembrane region" description="Helical" evidence="9">
    <location>
        <begin position="127"/>
        <end position="147"/>
    </location>
</feature>
<feature type="domain" description="ABC transporter" evidence="10">
    <location>
        <begin position="330"/>
        <end position="564"/>
    </location>
</feature>
<name>K1LW84_9LACT</name>
<dbReference type="AlphaFoldDB" id="K1LW84"/>
<keyword evidence="4 9" id="KW-0812">Transmembrane</keyword>
<dbReference type="GO" id="GO:0005524">
    <property type="term" value="F:ATP binding"/>
    <property type="evidence" value="ECO:0007669"/>
    <property type="project" value="UniProtKB-KW"/>
</dbReference>
<sequence length="571" mass="64115">MLKIWRKMNGKRVTIILALILFEALMFLLFPTLAAEILNVSSLNQDQAMVQRIGFFMMSANVVALILAIISTYLSARESQNLGHQLRMGIFKQVMSFSRDNISEFGTSTLLTRTTNDIMQIQFMTMISLRLAVISPIIMIVSAVFAYRQEPQLAWIFAITLPLIIIGLYFIFRNANPIFRKMQRLIDQLNKVFREGLTGIRVIRAFNTQELEEKRFDEANVTYRDNAIRAFNIINFMFPVMIAIIGISNTLIFTNGSRYIAAGHMQVGSLIAFVQYSVQLLFSVLQFSMLLFFLPRAQVAAERINQVIETESSIQDPIEPVSLSGRPLSLQYQDVDFGFEGSERDTLIDINFEAHPGDTVAIIGGTGSGKSTIVNLLIRLHDATSGQILLSGVDIRDITQRELRSRIGYAPQKAVLFAGTIRSNLLYGKPNATDRELWDALEIAQADFVRDLPHGLDSRVEQGGVNFSGGQKQRLSIARAIVSQPDIYVFDDSFSALDFKTDAKLRQALRPITREAITIIIAQRVNTVIDADTILVLDNGRVVGQGTHEELKVTNEVYQDIIDSQMRGEDI</sequence>
<dbReference type="EMBL" id="AGZE01000032">
    <property type="protein sequence ID" value="EKB54363.1"/>
    <property type="molecule type" value="Genomic_DNA"/>
</dbReference>
<dbReference type="PROSITE" id="PS50893">
    <property type="entry name" value="ABC_TRANSPORTER_2"/>
    <property type="match status" value="1"/>
</dbReference>
<evidence type="ECO:0000259" key="11">
    <source>
        <dbReference type="PROSITE" id="PS50929"/>
    </source>
</evidence>
<dbReference type="PANTHER" id="PTHR43394">
    <property type="entry name" value="ATP-DEPENDENT PERMEASE MDL1, MITOCHONDRIAL"/>
    <property type="match status" value="1"/>
</dbReference>
<keyword evidence="13" id="KW-1185">Reference proteome</keyword>
<dbReference type="CDD" id="cd18548">
    <property type="entry name" value="ABC_6TM_Tm287_like"/>
    <property type="match status" value="1"/>
</dbReference>
<evidence type="ECO:0000256" key="4">
    <source>
        <dbReference type="ARBA" id="ARBA00022692"/>
    </source>
</evidence>
<dbReference type="Gene3D" id="1.20.1560.10">
    <property type="entry name" value="ABC transporter type 1, transmembrane domain"/>
    <property type="match status" value="1"/>
</dbReference>
<dbReference type="InterPro" id="IPR011527">
    <property type="entry name" value="ABC1_TM_dom"/>
</dbReference>
<feature type="transmembrane region" description="Helical" evidence="9">
    <location>
        <begin position="273"/>
        <end position="294"/>
    </location>
</feature>
<dbReference type="HOGENOM" id="CLU_000604_84_3_9"/>
<dbReference type="GO" id="GO:0016887">
    <property type="term" value="F:ATP hydrolysis activity"/>
    <property type="evidence" value="ECO:0007669"/>
    <property type="project" value="InterPro"/>
</dbReference>
<evidence type="ECO:0000259" key="10">
    <source>
        <dbReference type="PROSITE" id="PS50893"/>
    </source>
</evidence>
<dbReference type="InterPro" id="IPR036640">
    <property type="entry name" value="ABC1_TM_sf"/>
</dbReference>
<dbReference type="SMART" id="SM00382">
    <property type="entry name" value="AAA"/>
    <property type="match status" value="1"/>
</dbReference>
<keyword evidence="6" id="KW-0067">ATP-binding</keyword>
<organism evidence="12 13">
    <name type="scientific">Falseniella ignava CCUG 37419</name>
    <dbReference type="NCBI Taxonomy" id="883112"/>
    <lineage>
        <taxon>Bacteria</taxon>
        <taxon>Bacillati</taxon>
        <taxon>Bacillota</taxon>
        <taxon>Bacilli</taxon>
        <taxon>Lactobacillales</taxon>
        <taxon>Aerococcaceae</taxon>
        <taxon>Falseniella</taxon>
    </lineage>
</organism>
<feature type="transmembrane region" description="Helical" evidence="9">
    <location>
        <begin position="153"/>
        <end position="172"/>
    </location>
</feature>
<protein>
    <recommendedName>
        <fullName evidence="14">ABC transporter transmembrane region</fullName>
    </recommendedName>
</protein>
<dbReference type="PROSITE" id="PS00211">
    <property type="entry name" value="ABC_TRANSPORTER_1"/>
    <property type="match status" value="1"/>
</dbReference>